<organism evidence="2 3">
    <name type="scientific">Nocardiopsis terrae</name>
    <dbReference type="NCBI Taxonomy" id="372655"/>
    <lineage>
        <taxon>Bacteria</taxon>
        <taxon>Bacillati</taxon>
        <taxon>Actinomycetota</taxon>
        <taxon>Actinomycetes</taxon>
        <taxon>Streptosporangiales</taxon>
        <taxon>Nocardiopsidaceae</taxon>
        <taxon>Nocardiopsis</taxon>
    </lineage>
</organism>
<sequence>METTFVILSFAGLVLMGLATGFFLTVSIGIRRQDSRGSYRSLRRGGNDSALDRSGRAVCGLRFREDRSELPDQSRTPTAV</sequence>
<proteinExistence type="predicted"/>
<gene>
    <name evidence="2" type="ORF">H4W79_004220</name>
</gene>
<evidence type="ECO:0000256" key="1">
    <source>
        <dbReference type="SAM" id="Phobius"/>
    </source>
</evidence>
<accession>A0ABR9HLX4</accession>
<dbReference type="RefSeq" id="WP_191274004.1">
    <property type="nucleotide sequence ID" value="NZ_BMXJ01000007.1"/>
</dbReference>
<keyword evidence="3" id="KW-1185">Reference proteome</keyword>
<comment type="caution">
    <text evidence="2">The sequence shown here is derived from an EMBL/GenBank/DDBJ whole genome shotgun (WGS) entry which is preliminary data.</text>
</comment>
<feature type="transmembrane region" description="Helical" evidence="1">
    <location>
        <begin position="6"/>
        <end position="30"/>
    </location>
</feature>
<evidence type="ECO:0000313" key="2">
    <source>
        <dbReference type="EMBL" id="MBE1460006.1"/>
    </source>
</evidence>
<dbReference type="EMBL" id="JADBDY010000001">
    <property type="protein sequence ID" value="MBE1460006.1"/>
    <property type="molecule type" value="Genomic_DNA"/>
</dbReference>
<protein>
    <submittedName>
        <fullName evidence="2">Uncharacterized protein</fullName>
    </submittedName>
</protein>
<evidence type="ECO:0000313" key="3">
    <source>
        <dbReference type="Proteomes" id="UP000598217"/>
    </source>
</evidence>
<name>A0ABR9HLX4_9ACTN</name>
<keyword evidence="1" id="KW-0812">Transmembrane</keyword>
<reference evidence="2 3" key="1">
    <citation type="submission" date="2020-10" db="EMBL/GenBank/DDBJ databases">
        <title>Sequencing the genomes of 1000 actinobacteria strains.</title>
        <authorList>
            <person name="Klenk H.-P."/>
        </authorList>
    </citation>
    <scope>NUCLEOTIDE SEQUENCE [LARGE SCALE GENOMIC DNA]</scope>
    <source>
        <strain evidence="2 3">DSM 45157</strain>
    </source>
</reference>
<keyword evidence="1" id="KW-0472">Membrane</keyword>
<dbReference type="Proteomes" id="UP000598217">
    <property type="component" value="Unassembled WGS sequence"/>
</dbReference>
<keyword evidence="1" id="KW-1133">Transmembrane helix</keyword>